<evidence type="ECO:0000313" key="2">
    <source>
        <dbReference type="Proteomes" id="UP001163632"/>
    </source>
</evidence>
<keyword evidence="2" id="KW-1185">Reference proteome</keyword>
<dbReference type="EMBL" id="CP087830">
    <property type="protein sequence ID" value="UZA02686.1"/>
    <property type="molecule type" value="Genomic_DNA"/>
</dbReference>
<organism evidence="1 2">
    <name type="scientific">Moraxella bovis</name>
    <dbReference type="NCBI Taxonomy" id="476"/>
    <lineage>
        <taxon>Bacteria</taxon>
        <taxon>Pseudomonadati</taxon>
        <taxon>Pseudomonadota</taxon>
        <taxon>Gammaproteobacteria</taxon>
        <taxon>Moraxellales</taxon>
        <taxon>Moraxellaceae</taxon>
        <taxon>Moraxella</taxon>
    </lineage>
</organism>
<dbReference type="RefSeq" id="WP_264697054.1">
    <property type="nucleotide sequence ID" value="NZ_CP087830.1"/>
</dbReference>
<sequence length="354" mass="41081">MVFFYEMHYNILLLNLVLTKIKGKTMTYTPILILSLLPILAFAEMSAEQARAERERQWQAEYEREMAKQFPTLQQEATLAGITMPAGTKLGLLSKHSVGEEAVKPEYFETAEFPQAVMWQGLLLKSINRRLQSSHCFERHNFDFEVCKTLPEKERETQIHWGWYLDTVLAEPSKINGFICKDEVHWKRPEILKPYPMDKVPNISAEQPAPEFVFDMCVLAEGNEFQSKNGELSFRLPEKSRIFRTRFMGNSLPDMWTGNDYGDTLSFNLFDLETMSNWYLNLQSRDLYAVSGTIVKNTPTCPIEPQSYVEWHASQPETLKVYSKTPVSQCGKFKIEQLKNPPQEIELEFLHLEV</sequence>
<gene>
    <name evidence="1" type="ORF">LP092_12135</name>
</gene>
<dbReference type="Proteomes" id="UP001163632">
    <property type="component" value="Chromosome"/>
</dbReference>
<evidence type="ECO:0000313" key="1">
    <source>
        <dbReference type="EMBL" id="UZA02686.1"/>
    </source>
</evidence>
<name>A0ABY6M732_MORBO</name>
<proteinExistence type="predicted"/>
<accession>A0ABY6M732</accession>
<reference evidence="1" key="1">
    <citation type="journal article" date="2022" name="BMC Microbiol.">
        <title>Whole genome sequencing of Moraxella bovis strains from North America reveals two genotypes with different genetic determinants.</title>
        <authorList>
            <person name="Wynn E.L."/>
            <person name="Hille M.M."/>
            <person name="Loy J.D."/>
            <person name="Schuller G."/>
            <person name="Kuhn K.L."/>
            <person name="Dickey A.M."/>
            <person name="Bono J.L."/>
            <person name="Clawson M.L."/>
        </authorList>
    </citation>
    <scope>NUCLEOTIDE SEQUENCE</scope>
    <source>
        <strain evidence="1">SAM102599</strain>
    </source>
</reference>
<protein>
    <submittedName>
        <fullName evidence="1">Uncharacterized protein</fullName>
    </submittedName>
</protein>